<dbReference type="InterPro" id="IPR051923">
    <property type="entry name" value="Glycosyl_Hydrolase_39"/>
</dbReference>
<evidence type="ECO:0000313" key="6">
    <source>
        <dbReference type="EMBL" id="KAA9349287.1"/>
    </source>
</evidence>
<keyword evidence="2" id="KW-0378">Hydrolase</keyword>
<dbReference type="RefSeq" id="WP_150880101.1">
    <property type="nucleotide sequence ID" value="NZ_VTWS01000006.1"/>
</dbReference>
<feature type="domain" description="Glycosyl hydrolases family 39 N-terminal catalytic" evidence="5">
    <location>
        <begin position="98"/>
        <end position="254"/>
    </location>
</feature>
<keyword evidence="3" id="KW-0326">Glycosidase</keyword>
<dbReference type="GO" id="GO:0004553">
    <property type="term" value="F:hydrolase activity, hydrolyzing O-glycosyl compounds"/>
    <property type="evidence" value="ECO:0007669"/>
    <property type="project" value="TreeGrafter"/>
</dbReference>
<dbReference type="Proteomes" id="UP000326344">
    <property type="component" value="Unassembled WGS sequence"/>
</dbReference>
<evidence type="ECO:0000256" key="4">
    <source>
        <dbReference type="SAM" id="SignalP"/>
    </source>
</evidence>
<feature type="signal peptide" evidence="4">
    <location>
        <begin position="1"/>
        <end position="23"/>
    </location>
</feature>
<evidence type="ECO:0000259" key="5">
    <source>
        <dbReference type="Pfam" id="PF01229"/>
    </source>
</evidence>
<dbReference type="Gene3D" id="3.20.20.80">
    <property type="entry name" value="Glycosidases"/>
    <property type="match status" value="2"/>
</dbReference>
<evidence type="ECO:0000256" key="2">
    <source>
        <dbReference type="ARBA" id="ARBA00022801"/>
    </source>
</evidence>
<accession>A0A5N1J9G1</accession>
<dbReference type="Pfam" id="PF01229">
    <property type="entry name" value="Glyco_hydro_39"/>
    <property type="match status" value="2"/>
</dbReference>
<comment type="similarity">
    <text evidence="1">Belongs to the glycosyl hydrolase 39 family.</text>
</comment>
<dbReference type="InterPro" id="IPR049166">
    <property type="entry name" value="GH39_cat"/>
</dbReference>
<dbReference type="SUPFAM" id="SSF51445">
    <property type="entry name" value="(Trans)glycosidases"/>
    <property type="match status" value="2"/>
</dbReference>
<evidence type="ECO:0000313" key="7">
    <source>
        <dbReference type="Proteomes" id="UP000326344"/>
    </source>
</evidence>
<proteinExistence type="inferred from homology"/>
<keyword evidence="4" id="KW-0732">Signal</keyword>
<name>A0A5N1J9G1_9BACT</name>
<dbReference type="EMBL" id="VTWS01000006">
    <property type="protein sequence ID" value="KAA9349287.1"/>
    <property type="molecule type" value="Genomic_DNA"/>
</dbReference>
<dbReference type="InterPro" id="IPR017853">
    <property type="entry name" value="GH"/>
</dbReference>
<dbReference type="PANTHER" id="PTHR12631">
    <property type="entry name" value="ALPHA-L-IDURONIDASE"/>
    <property type="match status" value="1"/>
</dbReference>
<evidence type="ECO:0000256" key="3">
    <source>
        <dbReference type="ARBA" id="ARBA00023295"/>
    </source>
</evidence>
<gene>
    <name evidence="6" type="ORF">F0P93_23110</name>
</gene>
<feature type="chain" id="PRO_5024908851" description="Glycosyl hydrolases family 39 N-terminal catalytic domain-containing protein" evidence="4">
    <location>
        <begin position="24"/>
        <end position="937"/>
    </location>
</feature>
<evidence type="ECO:0000256" key="1">
    <source>
        <dbReference type="ARBA" id="ARBA00008875"/>
    </source>
</evidence>
<comment type="caution">
    <text evidence="6">The sequence shown here is derived from an EMBL/GenBank/DDBJ whole genome shotgun (WGS) entry which is preliminary data.</text>
</comment>
<feature type="domain" description="Glycosyl hydrolases family 39 N-terminal catalytic" evidence="5">
    <location>
        <begin position="537"/>
        <end position="724"/>
    </location>
</feature>
<reference evidence="6 7" key="1">
    <citation type="submission" date="2019-09" db="EMBL/GenBank/DDBJ databases">
        <title>Genome Sequence of Larkinella sp MA1.</title>
        <authorList>
            <person name="Srinivasan S."/>
        </authorList>
    </citation>
    <scope>NUCLEOTIDE SEQUENCE [LARGE SCALE GENOMIC DNA]</scope>
    <source>
        <strain evidence="6 7">MA1</strain>
    </source>
</reference>
<dbReference type="PANTHER" id="PTHR12631:SF10">
    <property type="entry name" value="BETA-XYLOSIDASE-LIKE PROTEIN-RELATED"/>
    <property type="match status" value="1"/>
</dbReference>
<sequence length="937" mass="105482">MKFLTPFLLSISLFSIGQPTASAQNPAPGLTVSEPKGFREVAQLRLRSTKEIKSSTWSIGGETLDRDYTDYQSYRHYLGPLGAKRIRLQGGWSKCEKVKGQYDFAWLDAVIPDAYSRGVSPWVELSYGNPIYPGGGEPKLGGRIPTSEEALVAWDNWVRAMVNRYKNQVTEWEIWNEPDLNKLNTGEEVAVFYIRTAKLVKAIQPNAKLIALGVAGVPATAFMRPFLDHLKKENALDLVDILTYHGYAPNPDTSYPKIEEMRKMVWSYNPKITFMQGENGAPSTASAVTIGALRQYDWTELSQAKWDLRRMLADHGRGIATNLFTISDIHYAAGDHMTGVNTKGLLKTNPDKTIERPKMAYKAAQHVFSTFDDQLELLDQAKPSVSQSTVSAFQYRQRKNSGSLVTLWSAEARPAETYEPKPTDVTIKGKFDQPVFVDLVSGKVYEIPKNQWKKSGDSYTFTAIPVPDYPVLIAEKTALHLLTPTGQSANPSFKFLGKIAPKNSRNIQSSNWSVGAEYMDRDYTVYANWKDYLGKLGVKKARIQSGWAKCEKVKAEGRPGQYDFAWLDEIVFDMVKQGVTPWIDLCYGNPLYSGGGGTTLNAAIPFSGEALAGWKNYVAAVVARYSDKVTEWEIWNEPNYKISIPDYADFFITTAETVRSVQPKAQIIAFALGSGVDYKFADNVLKIIQEKGKLGLVNQISHHRHIPNPDNRDAEVELEKVVANYSPAIRIRQGEAGCPSEWNNNFALNKYPWTELTQSKHILRRLLTDLGHDKESCCFTIMDAKTPQEWNHKGLLKANEDLTVAYAKPAYYAFQNLISVFDDKLERLETYPYSVKKDDNSTLSLYSYADKANQLQAVTVWIKDNVPSDNNEQTLCDFTFANARFKNPVWVDLIAGTVYEIPKENWSKKENLFRQIPLYDSPILIADKSLINLSVNP</sequence>
<protein>
    <recommendedName>
        <fullName evidence="5">Glycosyl hydrolases family 39 N-terminal catalytic domain-containing protein</fullName>
    </recommendedName>
</protein>
<organism evidence="6 7">
    <name type="scientific">Larkinella humicola</name>
    <dbReference type="NCBI Taxonomy" id="2607654"/>
    <lineage>
        <taxon>Bacteria</taxon>
        <taxon>Pseudomonadati</taxon>
        <taxon>Bacteroidota</taxon>
        <taxon>Cytophagia</taxon>
        <taxon>Cytophagales</taxon>
        <taxon>Spirosomataceae</taxon>
        <taxon>Larkinella</taxon>
    </lineage>
</organism>
<dbReference type="AlphaFoldDB" id="A0A5N1J9G1"/>
<keyword evidence="7" id="KW-1185">Reference proteome</keyword>